<reference evidence="1 2" key="1">
    <citation type="journal article" date="2022" name="bioRxiv">
        <title>Genomics of Preaxostyla Flagellates Illuminates Evolutionary Transitions and the Path Towards Mitochondrial Loss.</title>
        <authorList>
            <person name="Novak L.V.F."/>
            <person name="Treitli S.C."/>
            <person name="Pyrih J."/>
            <person name="Halakuc P."/>
            <person name="Pipaliya S.V."/>
            <person name="Vacek V."/>
            <person name="Brzon O."/>
            <person name="Soukal P."/>
            <person name="Eme L."/>
            <person name="Dacks J.B."/>
            <person name="Karnkowska A."/>
            <person name="Elias M."/>
            <person name="Hampl V."/>
        </authorList>
    </citation>
    <scope>NUCLEOTIDE SEQUENCE [LARGE SCALE GENOMIC DNA]</scope>
    <source>
        <strain evidence="1">NAU3</strain>
        <tissue evidence="1">Gut</tissue>
    </source>
</reference>
<proteinExistence type="predicted"/>
<name>A0ABQ9WMJ0_9EUKA</name>
<dbReference type="EMBL" id="JARBJD010000624">
    <property type="protein sequence ID" value="KAK2940685.1"/>
    <property type="molecule type" value="Genomic_DNA"/>
</dbReference>
<protein>
    <submittedName>
        <fullName evidence="1">Uncharacterized protein</fullName>
    </submittedName>
</protein>
<keyword evidence="2" id="KW-1185">Reference proteome</keyword>
<dbReference type="Proteomes" id="UP001281761">
    <property type="component" value="Unassembled WGS sequence"/>
</dbReference>
<evidence type="ECO:0000313" key="2">
    <source>
        <dbReference type="Proteomes" id="UP001281761"/>
    </source>
</evidence>
<dbReference type="Gene3D" id="3.20.70.20">
    <property type="match status" value="1"/>
</dbReference>
<accession>A0ABQ9WMJ0</accession>
<sequence>MYESSRDRDTIDHQFVFTRTLFSSENGELLEEAEELATKRNIECPATFGIKQVARICSDRPSGTTSALLATTSGIHAAHDPSHLPRVMMETDSPLSTSFLILIHIKQAPSSCPNFHNVSLTVNYKLGDEEEYPVTDNIGIA</sequence>
<gene>
    <name evidence="1" type="ORF">BLNAU_24402</name>
</gene>
<evidence type="ECO:0000313" key="1">
    <source>
        <dbReference type="EMBL" id="KAK2940685.1"/>
    </source>
</evidence>
<comment type="caution">
    <text evidence="1">The sequence shown here is derived from an EMBL/GenBank/DDBJ whole genome shotgun (WGS) entry which is preliminary data.</text>
</comment>
<organism evidence="1 2">
    <name type="scientific">Blattamonas nauphoetae</name>
    <dbReference type="NCBI Taxonomy" id="2049346"/>
    <lineage>
        <taxon>Eukaryota</taxon>
        <taxon>Metamonada</taxon>
        <taxon>Preaxostyla</taxon>
        <taxon>Oxymonadida</taxon>
        <taxon>Blattamonas</taxon>
    </lineage>
</organism>